<dbReference type="SUPFAM" id="SSF52151">
    <property type="entry name" value="FabD/lysophospholipase-like"/>
    <property type="match status" value="1"/>
</dbReference>
<proteinExistence type="predicted"/>
<feature type="domain" description="PNPLA" evidence="4">
    <location>
        <begin position="394"/>
        <end position="662"/>
    </location>
</feature>
<dbReference type="Pfam" id="PF01734">
    <property type="entry name" value="Patatin"/>
    <property type="match status" value="1"/>
</dbReference>
<dbReference type="RefSeq" id="WP_320686235.1">
    <property type="nucleotide sequence ID" value="NZ_JAXBLV010000110.1"/>
</dbReference>
<keyword evidence="6" id="KW-1185">Reference proteome</keyword>
<comment type="caution">
    <text evidence="2">Lacks conserved residue(s) required for the propagation of feature annotation.</text>
</comment>
<keyword evidence="3" id="KW-1133">Transmembrane helix</keyword>
<reference evidence="6" key="1">
    <citation type="journal article" date="2023" name="Mar. Drugs">
        <title>Gemmata algarum, a Novel Planctomycete Isolated from an Algal Mat, Displays Antimicrobial Activity.</title>
        <authorList>
            <person name="Kumar G."/>
            <person name="Kallscheuer N."/>
            <person name="Kashif M."/>
            <person name="Ahamad S."/>
            <person name="Jagadeeshwari U."/>
            <person name="Pannikurungottu S."/>
            <person name="Haufschild T."/>
            <person name="Kabuu M."/>
            <person name="Sasikala C."/>
            <person name="Jogler C."/>
            <person name="Ramana C."/>
        </authorList>
    </citation>
    <scope>NUCLEOTIDE SEQUENCE [LARGE SCALE GENOMIC DNA]</scope>
    <source>
        <strain evidence="6">JC673</strain>
    </source>
</reference>
<evidence type="ECO:0000256" key="1">
    <source>
        <dbReference type="ARBA" id="ARBA00023098"/>
    </source>
</evidence>
<feature type="transmembrane region" description="Helical" evidence="3">
    <location>
        <begin position="135"/>
        <end position="155"/>
    </location>
</feature>
<sequence>MSAWLNRLPRRLVLLAAVAAATAAFLFTPLPGAVLYILMWLGTFPVTAAAVLAVLAVSWNLVGGGLGLNDLFWHRNRKVQLVTGLFAGLLIGQSVLIAFLLPKPPPPAVLETFLKEQVPSLLPAPEYDPAEWVALGRWMALVYPTLLTLLLLPAVARPRTRFPLVLGALLSVAVFVGSAVALERVGLLGTVGGKEMFKETVESSGARAPGATRAYPMPHTPAAETGWRAWLRTHGAWLLEPVQDVRDPRLHALALVLAGALLFVLTGLAVCEWVVRLPTPPPVLVLLVLLGGLNSVFGSLRFVFYDVPWELPVAAALALVLWGLIANSDDFKLRFPALEKRYRNLAPLVVPQPQPALTPPLLDSKAVLLAAQRNWNAASRPHTAPSLPPLVIVATSGGGSRAAVWTCAVLEELCRQELERRKAARVPEGGLLADQVRVVTGASGGMVGAAYHAAFYSQPCAPLPDGIKAALACRVGGQSVHLHAPLARALSRDNLSAVVATMLLSDLPSIWWPFPVNRDRGRSLELAFADNTRPAPVPGGPPPRSPFEFALSDLRTAEEEARVPSLIFSPMLVEDARRLLISNLDLAPLCRTDGPDGKVASFGAVEFYKLFPEARETFTVATAARMNASFPFVSPAVTLPTNPGRRVVDAGYYDNYGIDIAADWVCHHAKEIVAGFSSVLVLELRAYANNTERLNATAGEEPGPLGWLLSPLSAVLTMRERSPWYRNDERLRETGERFAAALGRGPGFVRTAALEFDGTAPLGWSMTDEQREQIVLAAQSEVNRLLTELERVYPWVPPAPPGANGAIG</sequence>
<feature type="short sequence motif" description="GXSXG" evidence="2">
    <location>
        <begin position="441"/>
        <end position="445"/>
    </location>
</feature>
<evidence type="ECO:0000256" key="3">
    <source>
        <dbReference type="SAM" id="Phobius"/>
    </source>
</evidence>
<keyword evidence="3" id="KW-0472">Membrane</keyword>
<accession>A0ABU5EXZ0</accession>
<protein>
    <submittedName>
        <fullName evidence="5">Patatin-like phospholipase family protein</fullName>
    </submittedName>
</protein>
<dbReference type="InterPro" id="IPR002641">
    <property type="entry name" value="PNPLA_dom"/>
</dbReference>
<gene>
    <name evidence="5" type="ORF">R5W23_000475</name>
</gene>
<keyword evidence="2" id="KW-0442">Lipid degradation</keyword>
<feature type="transmembrane region" description="Helical" evidence="3">
    <location>
        <begin position="250"/>
        <end position="271"/>
    </location>
</feature>
<dbReference type="Gene3D" id="3.40.1090.10">
    <property type="entry name" value="Cytosolic phospholipase A2 catalytic domain"/>
    <property type="match status" value="2"/>
</dbReference>
<comment type="caution">
    <text evidence="5">The sequence shown here is derived from an EMBL/GenBank/DDBJ whole genome shotgun (WGS) entry which is preliminary data.</text>
</comment>
<evidence type="ECO:0000313" key="5">
    <source>
        <dbReference type="EMBL" id="MDY3559482.1"/>
    </source>
</evidence>
<dbReference type="InterPro" id="IPR016035">
    <property type="entry name" value="Acyl_Trfase/lysoPLipase"/>
</dbReference>
<dbReference type="PROSITE" id="PS51635">
    <property type="entry name" value="PNPLA"/>
    <property type="match status" value="1"/>
</dbReference>
<feature type="active site" description="Nucleophile" evidence="2">
    <location>
        <position position="443"/>
    </location>
</feature>
<evidence type="ECO:0000313" key="6">
    <source>
        <dbReference type="Proteomes" id="UP001272242"/>
    </source>
</evidence>
<feature type="transmembrane region" description="Helical" evidence="3">
    <location>
        <begin position="44"/>
        <end position="69"/>
    </location>
</feature>
<feature type="transmembrane region" description="Helical" evidence="3">
    <location>
        <begin position="162"/>
        <end position="182"/>
    </location>
</feature>
<dbReference type="EMBL" id="JAXBLV010000110">
    <property type="protein sequence ID" value="MDY3559482.1"/>
    <property type="molecule type" value="Genomic_DNA"/>
</dbReference>
<feature type="transmembrane region" description="Helical" evidence="3">
    <location>
        <begin position="12"/>
        <end position="38"/>
    </location>
</feature>
<feature type="transmembrane region" description="Helical" evidence="3">
    <location>
        <begin position="81"/>
        <end position="101"/>
    </location>
</feature>
<keyword evidence="2" id="KW-0378">Hydrolase</keyword>
<dbReference type="Proteomes" id="UP001272242">
    <property type="component" value="Unassembled WGS sequence"/>
</dbReference>
<keyword evidence="3" id="KW-0812">Transmembrane</keyword>
<feature type="active site" description="Proton acceptor" evidence="2">
    <location>
        <position position="649"/>
    </location>
</feature>
<evidence type="ECO:0000259" key="4">
    <source>
        <dbReference type="PROSITE" id="PS51635"/>
    </source>
</evidence>
<feature type="transmembrane region" description="Helical" evidence="3">
    <location>
        <begin position="283"/>
        <end position="303"/>
    </location>
</feature>
<name>A0ABU5EXZ0_9BACT</name>
<keyword evidence="1 2" id="KW-0443">Lipid metabolism</keyword>
<evidence type="ECO:0000256" key="2">
    <source>
        <dbReference type="PROSITE-ProRule" id="PRU01161"/>
    </source>
</evidence>
<organism evidence="5 6">
    <name type="scientific">Gemmata algarum</name>
    <dbReference type="NCBI Taxonomy" id="2975278"/>
    <lineage>
        <taxon>Bacteria</taxon>
        <taxon>Pseudomonadati</taxon>
        <taxon>Planctomycetota</taxon>
        <taxon>Planctomycetia</taxon>
        <taxon>Gemmatales</taxon>
        <taxon>Gemmataceae</taxon>
        <taxon>Gemmata</taxon>
    </lineage>
</organism>